<dbReference type="InterPro" id="IPR013766">
    <property type="entry name" value="Thioredoxin_domain"/>
</dbReference>
<dbReference type="InterPro" id="IPR036249">
    <property type="entry name" value="Thioredoxin-like_sf"/>
</dbReference>
<name>A0A975IZW8_9BACT</name>
<dbReference type="Gene3D" id="3.40.30.10">
    <property type="entry name" value="Glutaredoxin"/>
    <property type="match status" value="1"/>
</dbReference>
<reference evidence="4" key="1">
    <citation type="submission" date="2021-04" db="EMBL/GenBank/DDBJ databases">
        <title>Luteolibacter sp. 32A isolated from the skin of an Anderson's salamander (Ambystoma andersonii).</title>
        <authorList>
            <person name="Spergser J."/>
            <person name="Busse H.-J."/>
        </authorList>
    </citation>
    <scope>NUCLEOTIDE SEQUENCE</scope>
    <source>
        <strain evidence="4">32A</strain>
    </source>
</reference>
<feature type="domain" description="Thioredoxin" evidence="3">
    <location>
        <begin position="10"/>
        <end position="147"/>
    </location>
</feature>
<feature type="chain" id="PRO_5037261670" evidence="2">
    <location>
        <begin position="24"/>
        <end position="152"/>
    </location>
</feature>
<evidence type="ECO:0000256" key="1">
    <source>
        <dbReference type="ARBA" id="ARBA00022729"/>
    </source>
</evidence>
<dbReference type="AlphaFoldDB" id="A0A975IZW8"/>
<protein>
    <submittedName>
        <fullName evidence="4">Thioredoxin family protein</fullName>
    </submittedName>
</protein>
<keyword evidence="5" id="KW-1185">Reference proteome</keyword>
<dbReference type="PANTHER" id="PTHR15337:SF11">
    <property type="entry name" value="THIOREDOXIN DOMAIN-CONTAINING PROTEIN"/>
    <property type="match status" value="1"/>
</dbReference>
<gene>
    <name evidence="4" type="ORF">KBB96_17005</name>
</gene>
<dbReference type="PROSITE" id="PS51352">
    <property type="entry name" value="THIOREDOXIN_2"/>
    <property type="match status" value="1"/>
</dbReference>
<sequence length="152" mass="17024">MKAITWLASLTVGVAALSASAFSATPEGWSTDLEKALATAKKEKKSVLVEFTGSDWCPPCIAMRKNVFSKKEFVEKASKKFILVELDFPKGEKEVAEKNQPLAEKYKIEGFPTVVLLDPEGKEFNRFFASQYPKSEDFLKHLDETLAKKELD</sequence>
<feature type="signal peptide" evidence="2">
    <location>
        <begin position="1"/>
        <end position="23"/>
    </location>
</feature>
<accession>A0A975IZW8</accession>
<dbReference type="KEGG" id="lamb:KBB96_17005"/>
<dbReference type="EMBL" id="CP073100">
    <property type="protein sequence ID" value="QUE50550.1"/>
    <property type="molecule type" value="Genomic_DNA"/>
</dbReference>
<evidence type="ECO:0000256" key="2">
    <source>
        <dbReference type="SAM" id="SignalP"/>
    </source>
</evidence>
<dbReference type="InterPro" id="IPR051099">
    <property type="entry name" value="AGR/TXD"/>
</dbReference>
<dbReference type="Pfam" id="PF13899">
    <property type="entry name" value="Thioredoxin_7"/>
    <property type="match status" value="1"/>
</dbReference>
<evidence type="ECO:0000259" key="3">
    <source>
        <dbReference type="PROSITE" id="PS51352"/>
    </source>
</evidence>
<dbReference type="SUPFAM" id="SSF52833">
    <property type="entry name" value="Thioredoxin-like"/>
    <property type="match status" value="1"/>
</dbReference>
<proteinExistence type="predicted"/>
<evidence type="ECO:0000313" key="5">
    <source>
        <dbReference type="Proteomes" id="UP000676169"/>
    </source>
</evidence>
<organism evidence="4 5">
    <name type="scientific">Luteolibacter ambystomatis</name>
    <dbReference type="NCBI Taxonomy" id="2824561"/>
    <lineage>
        <taxon>Bacteria</taxon>
        <taxon>Pseudomonadati</taxon>
        <taxon>Verrucomicrobiota</taxon>
        <taxon>Verrucomicrobiia</taxon>
        <taxon>Verrucomicrobiales</taxon>
        <taxon>Verrucomicrobiaceae</taxon>
        <taxon>Luteolibacter</taxon>
    </lineage>
</organism>
<keyword evidence="1 2" id="KW-0732">Signal</keyword>
<dbReference type="Proteomes" id="UP000676169">
    <property type="component" value="Chromosome"/>
</dbReference>
<dbReference type="RefSeq" id="WP_211630690.1">
    <property type="nucleotide sequence ID" value="NZ_CP073100.1"/>
</dbReference>
<dbReference type="PANTHER" id="PTHR15337">
    <property type="entry name" value="ANTERIOR GRADIENT PROTEIN-RELATED"/>
    <property type="match status" value="1"/>
</dbReference>
<evidence type="ECO:0000313" key="4">
    <source>
        <dbReference type="EMBL" id="QUE50550.1"/>
    </source>
</evidence>